<evidence type="ECO:0000313" key="1">
    <source>
        <dbReference type="EMBL" id="KAH9415694.1"/>
    </source>
</evidence>
<reference evidence="1 2" key="1">
    <citation type="journal article" date="2018" name="J. Allergy Clin. Immunol.">
        <title>High-quality assembly of Dermatophagoides pteronyssinus genome and transcriptome reveals a wide range of novel allergens.</title>
        <authorList>
            <person name="Liu X.Y."/>
            <person name="Yang K.Y."/>
            <person name="Wang M.Q."/>
            <person name="Kwok J.S."/>
            <person name="Zeng X."/>
            <person name="Yang Z."/>
            <person name="Xiao X.J."/>
            <person name="Lau C.P."/>
            <person name="Li Y."/>
            <person name="Huang Z.M."/>
            <person name="Ba J.G."/>
            <person name="Yim A.K."/>
            <person name="Ouyang C.Y."/>
            <person name="Ngai S.M."/>
            <person name="Chan T.F."/>
            <person name="Leung E.L."/>
            <person name="Liu L."/>
            <person name="Liu Z.G."/>
            <person name="Tsui S.K."/>
        </authorList>
    </citation>
    <scope>NUCLEOTIDE SEQUENCE [LARGE SCALE GENOMIC DNA]</scope>
    <source>
        <strain evidence="1">Derp</strain>
    </source>
</reference>
<reference evidence="1 2" key="2">
    <citation type="journal article" date="2022" name="Mol. Biol. Evol.">
        <title>Comparative Genomics Reveals Insights into the Divergent Evolution of Astigmatic Mites and Household Pest Adaptations.</title>
        <authorList>
            <person name="Xiong Q."/>
            <person name="Wan A.T."/>
            <person name="Liu X."/>
            <person name="Fung C.S."/>
            <person name="Xiao X."/>
            <person name="Malainual N."/>
            <person name="Hou J."/>
            <person name="Wang L."/>
            <person name="Wang M."/>
            <person name="Yang K.Y."/>
            <person name="Cui Y."/>
            <person name="Leung E.L."/>
            <person name="Nong W."/>
            <person name="Shin S.K."/>
            <person name="Au S.W."/>
            <person name="Jeong K.Y."/>
            <person name="Chew F.T."/>
            <person name="Hui J.H."/>
            <person name="Leung T.F."/>
            <person name="Tungtrongchitr A."/>
            <person name="Zhong N."/>
            <person name="Liu Z."/>
            <person name="Tsui S.K."/>
        </authorList>
    </citation>
    <scope>NUCLEOTIDE SEQUENCE [LARGE SCALE GENOMIC DNA]</scope>
    <source>
        <strain evidence="1">Derp</strain>
    </source>
</reference>
<comment type="caution">
    <text evidence="1">The sequence shown here is derived from an EMBL/GenBank/DDBJ whole genome shotgun (WGS) entry which is preliminary data.</text>
</comment>
<accession>A0ABQ8IZE3</accession>
<sequence>MLLAVETADVFVVIRGVAAAAAANAAIPDIVVGVGTVVVLEAVTICAFCPRLETVACVFGIV</sequence>
<name>A0ABQ8IZE3_DERPT</name>
<proteinExistence type="predicted"/>
<gene>
    <name evidence="1" type="ORF">DERP_000184</name>
</gene>
<dbReference type="EMBL" id="NJHN03000095">
    <property type="protein sequence ID" value="KAH9415694.1"/>
    <property type="molecule type" value="Genomic_DNA"/>
</dbReference>
<protein>
    <recommendedName>
        <fullName evidence="3">Secreted peptide</fullName>
    </recommendedName>
</protein>
<organism evidence="1 2">
    <name type="scientific">Dermatophagoides pteronyssinus</name>
    <name type="common">European house dust mite</name>
    <dbReference type="NCBI Taxonomy" id="6956"/>
    <lineage>
        <taxon>Eukaryota</taxon>
        <taxon>Metazoa</taxon>
        <taxon>Ecdysozoa</taxon>
        <taxon>Arthropoda</taxon>
        <taxon>Chelicerata</taxon>
        <taxon>Arachnida</taxon>
        <taxon>Acari</taxon>
        <taxon>Acariformes</taxon>
        <taxon>Sarcoptiformes</taxon>
        <taxon>Astigmata</taxon>
        <taxon>Psoroptidia</taxon>
        <taxon>Analgoidea</taxon>
        <taxon>Pyroglyphidae</taxon>
        <taxon>Dermatophagoidinae</taxon>
        <taxon>Dermatophagoides</taxon>
    </lineage>
</organism>
<evidence type="ECO:0008006" key="3">
    <source>
        <dbReference type="Google" id="ProtNLM"/>
    </source>
</evidence>
<keyword evidence="2" id="KW-1185">Reference proteome</keyword>
<dbReference type="Proteomes" id="UP000887458">
    <property type="component" value="Unassembled WGS sequence"/>
</dbReference>
<evidence type="ECO:0000313" key="2">
    <source>
        <dbReference type="Proteomes" id="UP000887458"/>
    </source>
</evidence>